<keyword evidence="1" id="KW-0808">Transferase</keyword>
<dbReference type="Gene3D" id="3.40.50.150">
    <property type="entry name" value="Vaccinia Virus protein VP39"/>
    <property type="match status" value="1"/>
</dbReference>
<keyword evidence="1" id="KW-0489">Methyltransferase</keyword>
<evidence type="ECO:0000313" key="2">
    <source>
        <dbReference type="Proteomes" id="UP000663452"/>
    </source>
</evidence>
<reference evidence="1 2" key="1">
    <citation type="submission" date="2021-02" db="EMBL/GenBank/DDBJ databases">
        <title>Paenibacillus tianjinensis sp. nov.</title>
        <authorList>
            <person name="Liu H."/>
        </authorList>
    </citation>
    <scope>NUCLEOTIDE SEQUENCE [LARGE SCALE GENOMIC DNA]</scope>
    <source>
        <strain evidence="1 2">TB2019</strain>
    </source>
</reference>
<name>A0ABX7LG37_9BACL</name>
<proteinExistence type="predicted"/>
<dbReference type="RefSeq" id="WP_206104391.1">
    <property type="nucleotide sequence ID" value="NZ_CP070969.1"/>
</dbReference>
<gene>
    <name evidence="1" type="ORF">JRJ22_10460</name>
</gene>
<organism evidence="1 2">
    <name type="scientific">Paenibacillus tianjinensis</name>
    <dbReference type="NCBI Taxonomy" id="2810347"/>
    <lineage>
        <taxon>Bacteria</taxon>
        <taxon>Bacillati</taxon>
        <taxon>Bacillota</taxon>
        <taxon>Bacilli</taxon>
        <taxon>Bacillales</taxon>
        <taxon>Paenibacillaceae</taxon>
        <taxon>Paenibacillus</taxon>
    </lineage>
</organism>
<dbReference type="GO" id="GO:0008168">
    <property type="term" value="F:methyltransferase activity"/>
    <property type="evidence" value="ECO:0007669"/>
    <property type="project" value="UniProtKB-KW"/>
</dbReference>
<protein>
    <submittedName>
        <fullName evidence="1">SAM-dependent methyltransferase</fullName>
    </submittedName>
</protein>
<keyword evidence="2" id="KW-1185">Reference proteome</keyword>
<accession>A0ABX7LG37</accession>
<dbReference type="SUPFAM" id="SSF53335">
    <property type="entry name" value="S-adenosyl-L-methionine-dependent methyltransferases"/>
    <property type="match status" value="1"/>
</dbReference>
<dbReference type="GO" id="GO:0032259">
    <property type="term" value="P:methylation"/>
    <property type="evidence" value="ECO:0007669"/>
    <property type="project" value="UniProtKB-KW"/>
</dbReference>
<sequence>MSRAKLDLERIVFIGRTFDEYMRMFDLQPDKLRGRSILDCPAGACSFTAEANRHGAMAVAADIAYSYSAEFLQAKGLADIEHTLIQLDRVRDNFNWDDFQTIEGLKQARTEALTVSTVDRLAHQERYVAVELPVLPFADQAFDLTLSAHFLFMYGDRLDVDFHLETLRELLRVTKSEIRIFPLVDLSCRRYPHLDELIRFIHSQGWSTEEVRVPYEFQKGTGSMLHLKRG</sequence>
<evidence type="ECO:0000313" key="1">
    <source>
        <dbReference type="EMBL" id="QSF46941.1"/>
    </source>
</evidence>
<dbReference type="EMBL" id="CP070969">
    <property type="protein sequence ID" value="QSF46941.1"/>
    <property type="molecule type" value="Genomic_DNA"/>
</dbReference>
<dbReference type="InterPro" id="IPR029063">
    <property type="entry name" value="SAM-dependent_MTases_sf"/>
</dbReference>
<dbReference type="Proteomes" id="UP000663452">
    <property type="component" value="Chromosome"/>
</dbReference>